<proteinExistence type="predicted"/>
<feature type="compositionally biased region" description="Polar residues" evidence="1">
    <location>
        <begin position="277"/>
        <end position="302"/>
    </location>
</feature>
<dbReference type="Proteomes" id="UP001152747">
    <property type="component" value="Unassembled WGS sequence"/>
</dbReference>
<name>A0A9P1NCQ5_9PELO</name>
<evidence type="ECO:0000313" key="2">
    <source>
        <dbReference type="EMBL" id="CAI5456792.1"/>
    </source>
</evidence>
<feature type="compositionally biased region" description="Basic and acidic residues" evidence="1">
    <location>
        <begin position="173"/>
        <end position="211"/>
    </location>
</feature>
<protein>
    <submittedName>
        <fullName evidence="2">Uncharacterized protein</fullName>
    </submittedName>
</protein>
<comment type="caution">
    <text evidence="2">The sequence shown here is derived from an EMBL/GenBank/DDBJ whole genome shotgun (WGS) entry which is preliminary data.</text>
</comment>
<dbReference type="EMBL" id="CANHGI010000006">
    <property type="protein sequence ID" value="CAI5456792.1"/>
    <property type="molecule type" value="Genomic_DNA"/>
</dbReference>
<feature type="compositionally biased region" description="Basic and acidic residues" evidence="1">
    <location>
        <begin position="244"/>
        <end position="260"/>
    </location>
</feature>
<evidence type="ECO:0000313" key="3">
    <source>
        <dbReference type="Proteomes" id="UP001152747"/>
    </source>
</evidence>
<gene>
    <name evidence="2" type="ORF">CAMP_LOCUS19429</name>
</gene>
<accession>A0A9P1NCQ5</accession>
<keyword evidence="3" id="KW-1185">Reference proteome</keyword>
<dbReference type="AlphaFoldDB" id="A0A9P1NCQ5"/>
<organism evidence="2 3">
    <name type="scientific">Caenorhabditis angaria</name>
    <dbReference type="NCBI Taxonomy" id="860376"/>
    <lineage>
        <taxon>Eukaryota</taxon>
        <taxon>Metazoa</taxon>
        <taxon>Ecdysozoa</taxon>
        <taxon>Nematoda</taxon>
        <taxon>Chromadorea</taxon>
        <taxon>Rhabditida</taxon>
        <taxon>Rhabditina</taxon>
        <taxon>Rhabditomorpha</taxon>
        <taxon>Rhabditoidea</taxon>
        <taxon>Rhabditidae</taxon>
        <taxon>Peloderinae</taxon>
        <taxon>Caenorhabditis</taxon>
    </lineage>
</organism>
<feature type="compositionally biased region" description="Polar residues" evidence="1">
    <location>
        <begin position="65"/>
        <end position="89"/>
    </location>
</feature>
<reference evidence="2" key="1">
    <citation type="submission" date="2022-11" db="EMBL/GenBank/DDBJ databases">
        <authorList>
            <person name="Kikuchi T."/>
        </authorList>
    </citation>
    <scope>NUCLEOTIDE SEQUENCE</scope>
    <source>
        <strain evidence="2">PS1010</strain>
    </source>
</reference>
<feature type="region of interest" description="Disordered" evidence="1">
    <location>
        <begin position="150"/>
        <end position="302"/>
    </location>
</feature>
<feature type="region of interest" description="Disordered" evidence="1">
    <location>
        <begin position="65"/>
        <end position="90"/>
    </location>
</feature>
<evidence type="ECO:0000256" key="1">
    <source>
        <dbReference type="SAM" id="MobiDB-lite"/>
    </source>
</evidence>
<sequence>MAHFSDWLIFSRHRFRRKRHPSSKKRHLGHSFWSCSRVSANSSILSPLLNSLAPTLLQLLKMSQKSGNSVKTTATKPGKSAKSSKTVVQTDPALTRSALDARRAKHGVAKEKDNGPGRWMYPGMVADWVPTTVKKLNRLSLEEQAAKKKAAKEEKAERKKAKKERRQLVVEMKSAKADNVHDDSPKIDESCKSKESGNDKDETKNDMKDQPQDSMKAARKKKFFVFPPSDTEKSSSDHEEVEEHVEPRSKHRQEFNHIDDLSPVASDEEVNCEVPENTVQVKKSGSDKSQMVAKSSSSTPRH</sequence>